<dbReference type="SUPFAM" id="SSF53659">
    <property type="entry name" value="Isocitrate/Isopropylmalate dehydrogenase-like"/>
    <property type="match status" value="1"/>
</dbReference>
<dbReference type="InterPro" id="IPR019818">
    <property type="entry name" value="IsoCit/isopropylmalate_DH_CS"/>
</dbReference>
<evidence type="ECO:0000256" key="12">
    <source>
        <dbReference type="ARBA" id="ARBA00023211"/>
    </source>
</evidence>
<dbReference type="SMART" id="SM01329">
    <property type="entry name" value="Iso_dh"/>
    <property type="match status" value="1"/>
</dbReference>
<evidence type="ECO:0000256" key="4">
    <source>
        <dbReference type="ARBA" id="ARBA00013013"/>
    </source>
</evidence>
<evidence type="ECO:0000256" key="21">
    <source>
        <dbReference type="PIRSR" id="PIRSR604439-4"/>
    </source>
</evidence>
<evidence type="ECO:0000256" key="17">
    <source>
        <dbReference type="ARBA" id="ARBA00046127"/>
    </source>
</evidence>
<feature type="binding site" evidence="20">
    <location>
        <position position="309"/>
    </location>
    <ligand>
        <name>Mg(2+)</name>
        <dbReference type="ChEBI" id="CHEBI:18420"/>
    </ligand>
</feature>
<feature type="site" description="Critical for catalysis" evidence="21">
    <location>
        <position position="220"/>
    </location>
</feature>
<dbReference type="GO" id="GO:0006099">
    <property type="term" value="P:tricarboxylic acid cycle"/>
    <property type="evidence" value="ECO:0007669"/>
    <property type="project" value="UniProtKB-KW"/>
</dbReference>
<sequence>MTEQKITMANGHLKVPDNPTIPFIQGDGIGPEIWKAAKIVFDAAVSKAYDGRRQINWLPLLAGEAAFQKTGQWLPDETLQSLKDYLVGIKGPLTTPIGVGHRSINVTFRQKLDLYACFRPVTYYPGTPSPVVHPENVNIDVFRENTEDIYAGIEADVNTAEAEEWKQLLKKQGKLDEVRFPDTAAFGIKPISKQGSNRLVKAALDYAFANHKHVLTLVHKGNIMKKTEGSFKTWGYELAESYGDQVFTWHQYNQIKDQKGAAAADAAYKAAKDAGKLIVNDVITDNFFQQALLYPEHFQVVATMNLNGDYISDALAAQVGGIGIAPGGNINYETGHAIFEATHGTAPQFAGQNKLNPTSIILSGAMMFDYLGWSEVAKLIRTGITTAIESHHVTVDFAKTPDATVLSTTGFGEYVADLIGKGSLETI</sequence>
<feature type="binding site" evidence="18">
    <location>
        <position position="143"/>
    </location>
    <ligand>
        <name>D-threo-isocitrate</name>
        <dbReference type="ChEBI" id="CHEBI:15562"/>
    </ligand>
</feature>
<comment type="subunit">
    <text evidence="3">Homodimer.</text>
</comment>
<evidence type="ECO:0000256" key="14">
    <source>
        <dbReference type="ARBA" id="ARBA00029765"/>
    </source>
</evidence>
<feature type="binding site" evidence="18">
    <location>
        <position position="109"/>
    </location>
    <ligand>
        <name>D-threo-isocitrate</name>
        <dbReference type="ChEBI" id="CHEBI:15562"/>
    </ligand>
</feature>
<keyword evidence="7" id="KW-0816">Tricarboxylic acid cycle</keyword>
<feature type="modified residue" description="N6-succinyllysine" evidence="22">
    <location>
        <position position="232"/>
    </location>
</feature>
<evidence type="ECO:0000256" key="13">
    <source>
        <dbReference type="ARBA" id="ARBA00023554"/>
    </source>
</evidence>
<keyword evidence="11" id="KW-0560">Oxidoreductase</keyword>
<feature type="modified residue" description="N6-succinyllysine" evidence="22">
    <location>
        <position position="90"/>
    </location>
</feature>
<evidence type="ECO:0000256" key="6">
    <source>
        <dbReference type="ARBA" id="ARBA00022435"/>
    </source>
</evidence>
<keyword evidence="6" id="KW-0329">Glyoxylate bypass</keyword>
<proteinExistence type="inferred from homology"/>
<keyword evidence="9 20" id="KW-0460">Magnesium</keyword>
<feature type="site" description="Critical for catalysis" evidence="21">
    <location>
        <position position="150"/>
    </location>
</feature>
<evidence type="ECO:0000256" key="15">
    <source>
        <dbReference type="ARBA" id="ARBA00029990"/>
    </source>
</evidence>
<dbReference type="EC" id="1.1.1.42" evidence="4"/>
<comment type="similarity">
    <text evidence="2">Belongs to the isocitrate and isopropylmalate dehydrogenases family.</text>
</comment>
<dbReference type="Pfam" id="PF00180">
    <property type="entry name" value="Iso_dh"/>
    <property type="match status" value="1"/>
</dbReference>
<feature type="binding site" evidence="19">
    <location>
        <position position="356"/>
    </location>
    <ligand>
        <name>NADP(+)</name>
        <dbReference type="ChEBI" id="CHEBI:58349"/>
    </ligand>
</feature>
<dbReference type="RefSeq" id="WP_082402609.1">
    <property type="nucleotide sequence ID" value="NZ_AZFZ01000021.1"/>
</dbReference>
<evidence type="ECO:0000256" key="19">
    <source>
        <dbReference type="PIRSR" id="PIRSR604439-2"/>
    </source>
</evidence>
<feature type="binding site" evidence="18">
    <location>
        <position position="105"/>
    </location>
    <ligand>
        <name>D-threo-isocitrate</name>
        <dbReference type="ChEBI" id="CHEBI:15562"/>
    </ligand>
</feature>
<feature type="domain" description="Isopropylmalate dehydrogenase-like" evidence="23">
    <location>
        <begin position="20"/>
        <end position="415"/>
    </location>
</feature>
<feature type="binding site" evidence="19">
    <location>
        <position position="94"/>
    </location>
    <ligand>
        <name>NADP(+)</name>
        <dbReference type="ChEBI" id="CHEBI:58349"/>
    </ligand>
</feature>
<evidence type="ECO:0000256" key="2">
    <source>
        <dbReference type="ARBA" id="ARBA00007769"/>
    </source>
</evidence>
<dbReference type="GO" id="GO:0004450">
    <property type="term" value="F:isocitrate dehydrogenase (NADP+) activity"/>
    <property type="evidence" value="ECO:0007669"/>
    <property type="project" value="UniProtKB-EC"/>
</dbReference>
<evidence type="ECO:0000313" key="24">
    <source>
        <dbReference type="EMBL" id="KRM44046.1"/>
    </source>
</evidence>
<evidence type="ECO:0000256" key="10">
    <source>
        <dbReference type="ARBA" id="ARBA00022857"/>
    </source>
</evidence>
<gene>
    <name evidence="24" type="ORF">FD47_GL000998</name>
</gene>
<keyword evidence="8" id="KW-0479">Metal-binding</keyword>
<evidence type="ECO:0000313" key="25">
    <source>
        <dbReference type="Proteomes" id="UP000051010"/>
    </source>
</evidence>
<dbReference type="NCBIfam" id="NF005425">
    <property type="entry name" value="PRK07006.1"/>
    <property type="match status" value="1"/>
</dbReference>
<organism evidence="24 25">
    <name type="scientific">Lentilactobacillus parafarraginis DSM 18390 = JCM 14109</name>
    <dbReference type="NCBI Taxonomy" id="1423786"/>
    <lineage>
        <taxon>Bacteria</taxon>
        <taxon>Bacillati</taxon>
        <taxon>Bacillota</taxon>
        <taxon>Bacilli</taxon>
        <taxon>Lactobacillales</taxon>
        <taxon>Lactobacillaceae</taxon>
        <taxon>Lentilactobacillus</taxon>
    </lineage>
</organism>
<dbReference type="Proteomes" id="UP000051010">
    <property type="component" value="Unassembled WGS sequence"/>
</dbReference>
<keyword evidence="10 19" id="KW-0521">NADP</keyword>
<comment type="function">
    <text evidence="17">Catalyzes the oxidative decarboxylation of isocitrate to 2-oxoglutarate and carbon dioxide with the concomitant reduction of NADP(+).</text>
</comment>
<dbReference type="AlphaFoldDB" id="A0A0R1YN89"/>
<evidence type="ECO:0000256" key="9">
    <source>
        <dbReference type="ARBA" id="ARBA00022842"/>
    </source>
</evidence>
<dbReference type="GO" id="GO:0051287">
    <property type="term" value="F:NAD binding"/>
    <property type="evidence" value="ECO:0007669"/>
    <property type="project" value="InterPro"/>
</dbReference>
<dbReference type="InterPro" id="IPR004439">
    <property type="entry name" value="Isocitrate_DH_NADP_dimer_prok"/>
</dbReference>
<evidence type="ECO:0000256" key="16">
    <source>
        <dbReference type="ARBA" id="ARBA00031098"/>
    </source>
</evidence>
<evidence type="ECO:0000256" key="18">
    <source>
        <dbReference type="PIRSR" id="PIRSR604439-1"/>
    </source>
</evidence>
<feature type="binding site" evidence="18">
    <location>
        <position position="103"/>
    </location>
    <ligand>
        <name>D-threo-isocitrate</name>
        <dbReference type="ChEBI" id="CHEBI:15562"/>
    </ligand>
</feature>
<comment type="caution">
    <text evidence="24">The sequence shown here is derived from an EMBL/GenBank/DDBJ whole genome shotgun (WGS) entry which is preliminary data.</text>
</comment>
<dbReference type="InterPro" id="IPR024084">
    <property type="entry name" value="IsoPropMal-DH-like_dom"/>
</dbReference>
<dbReference type="PANTHER" id="PTHR43504">
    <property type="entry name" value="ISOCITRATE DEHYDROGENASE [NADP]"/>
    <property type="match status" value="1"/>
</dbReference>
<comment type="cofactor">
    <cofactor evidence="1">
        <name>Mn(2+)</name>
        <dbReference type="ChEBI" id="CHEBI:29035"/>
    </cofactor>
</comment>
<evidence type="ECO:0000256" key="1">
    <source>
        <dbReference type="ARBA" id="ARBA00001936"/>
    </source>
</evidence>
<comment type="catalytic activity">
    <reaction evidence="13">
        <text>D-threo-isocitrate + NADP(+) = 2-oxoglutarate + CO2 + NADPH</text>
        <dbReference type="Rhea" id="RHEA:19629"/>
        <dbReference type="ChEBI" id="CHEBI:15562"/>
        <dbReference type="ChEBI" id="CHEBI:16526"/>
        <dbReference type="ChEBI" id="CHEBI:16810"/>
        <dbReference type="ChEBI" id="CHEBI:57783"/>
        <dbReference type="ChEBI" id="CHEBI:58349"/>
        <dbReference type="EC" id="1.1.1.42"/>
    </reaction>
</comment>
<reference evidence="24 25" key="1">
    <citation type="journal article" date="2015" name="Genome Announc.">
        <title>Expanding the biotechnology potential of lactobacilli through comparative genomics of 213 strains and associated genera.</title>
        <authorList>
            <person name="Sun Z."/>
            <person name="Harris H.M."/>
            <person name="McCann A."/>
            <person name="Guo C."/>
            <person name="Argimon S."/>
            <person name="Zhang W."/>
            <person name="Yang X."/>
            <person name="Jeffery I.B."/>
            <person name="Cooney J.C."/>
            <person name="Kagawa T.F."/>
            <person name="Liu W."/>
            <person name="Song Y."/>
            <person name="Salvetti E."/>
            <person name="Wrobel A."/>
            <person name="Rasinkangas P."/>
            <person name="Parkhill J."/>
            <person name="Rea M.C."/>
            <person name="O'Sullivan O."/>
            <person name="Ritari J."/>
            <person name="Douillard F.P."/>
            <person name="Paul Ross R."/>
            <person name="Yang R."/>
            <person name="Briner A.E."/>
            <person name="Felis G.E."/>
            <person name="de Vos W.M."/>
            <person name="Barrangou R."/>
            <person name="Klaenhammer T.R."/>
            <person name="Caufield P.W."/>
            <person name="Cui Y."/>
            <person name="Zhang H."/>
            <person name="O'Toole P.W."/>
        </authorList>
    </citation>
    <scope>NUCLEOTIDE SEQUENCE [LARGE SCALE GENOMIC DNA]</scope>
    <source>
        <strain evidence="24 25">DSM 18390</strain>
    </source>
</reference>
<evidence type="ECO:0000256" key="7">
    <source>
        <dbReference type="ARBA" id="ARBA00022532"/>
    </source>
</evidence>
<evidence type="ECO:0000256" key="3">
    <source>
        <dbReference type="ARBA" id="ARBA00011738"/>
    </source>
</evidence>
<dbReference type="EMBL" id="AZFZ01000021">
    <property type="protein sequence ID" value="KRM44046.1"/>
    <property type="molecule type" value="Genomic_DNA"/>
</dbReference>
<feature type="binding site" evidence="19">
    <location>
        <position position="399"/>
    </location>
    <ligand>
        <name>NADP(+)</name>
        <dbReference type="ChEBI" id="CHEBI:58349"/>
    </ligand>
</feature>
<accession>A0A0R1YN89</accession>
<dbReference type="PANTHER" id="PTHR43504:SF1">
    <property type="entry name" value="ISOCITRATE DEHYDROGENASE [NADP]"/>
    <property type="match status" value="1"/>
</dbReference>
<dbReference type="Gene3D" id="3.40.718.10">
    <property type="entry name" value="Isopropylmalate Dehydrogenase"/>
    <property type="match status" value="1"/>
</dbReference>
<feature type="binding site" evidence="18">
    <location>
        <position position="119"/>
    </location>
    <ligand>
        <name>D-threo-isocitrate</name>
        <dbReference type="ChEBI" id="CHEBI:15562"/>
    </ligand>
</feature>
<evidence type="ECO:0000256" key="11">
    <source>
        <dbReference type="ARBA" id="ARBA00023002"/>
    </source>
</evidence>
<evidence type="ECO:0000256" key="8">
    <source>
        <dbReference type="ARBA" id="ARBA00022723"/>
    </source>
</evidence>
<comment type="cofactor">
    <cofactor evidence="20">
        <name>Mg(2+)</name>
        <dbReference type="ChEBI" id="CHEBI:18420"/>
    </cofactor>
    <cofactor evidence="20">
        <name>Mn(2+)</name>
        <dbReference type="ChEBI" id="CHEBI:29035"/>
    </cofactor>
    <text evidence="20">Binds 1 Mg(2+) or Mn(2+) ion per subunit.</text>
</comment>
<evidence type="ECO:0000259" key="23">
    <source>
        <dbReference type="SMART" id="SM01329"/>
    </source>
</evidence>
<dbReference type="PROSITE" id="PS00470">
    <property type="entry name" value="IDH_IMDH"/>
    <property type="match status" value="1"/>
</dbReference>
<evidence type="ECO:0000256" key="20">
    <source>
        <dbReference type="PIRSR" id="PIRSR604439-3"/>
    </source>
</evidence>
<dbReference type="PATRIC" id="fig|1423786.4.peg.1058"/>
<evidence type="ECO:0000256" key="22">
    <source>
        <dbReference type="PIRSR" id="PIRSR604439-5"/>
    </source>
</evidence>
<dbReference type="GO" id="GO:0006097">
    <property type="term" value="P:glyoxylate cycle"/>
    <property type="evidence" value="ECO:0007669"/>
    <property type="project" value="UniProtKB-KW"/>
</dbReference>
<name>A0A0R1YN89_9LACO</name>
<feature type="modified residue" description="Phosphoserine" evidence="22">
    <location>
        <position position="103"/>
    </location>
</feature>
<protein>
    <recommendedName>
        <fullName evidence="5">Isocitrate dehydrogenase [NADP]</fullName>
        <ecNumber evidence="4">1.1.1.42</ecNumber>
    </recommendedName>
    <alternativeName>
        <fullName evidence="14">IDP</fullName>
    </alternativeName>
    <alternativeName>
        <fullName evidence="15">NADP(+)-specific ICDH</fullName>
    </alternativeName>
    <alternativeName>
        <fullName evidence="16">Oxalosuccinate decarboxylase</fullName>
    </alternativeName>
</protein>
<dbReference type="GO" id="GO:0000287">
    <property type="term" value="F:magnesium ion binding"/>
    <property type="evidence" value="ECO:0007669"/>
    <property type="project" value="InterPro"/>
</dbReference>
<keyword evidence="12 20" id="KW-0464">Manganese</keyword>
<evidence type="ECO:0000256" key="5">
    <source>
        <dbReference type="ARBA" id="ARBA00019562"/>
    </source>
</evidence>